<keyword evidence="5 6" id="KW-0067">ATP-binding</keyword>
<evidence type="ECO:0000256" key="4">
    <source>
        <dbReference type="ARBA" id="ARBA00022777"/>
    </source>
</evidence>
<evidence type="ECO:0000256" key="1">
    <source>
        <dbReference type="ARBA" id="ARBA00022527"/>
    </source>
</evidence>
<feature type="domain" description="Protein kinase" evidence="8">
    <location>
        <begin position="246"/>
        <end position="502"/>
    </location>
</feature>
<feature type="region of interest" description="Disordered" evidence="7">
    <location>
        <begin position="147"/>
        <end position="166"/>
    </location>
</feature>
<dbReference type="GO" id="GO:0006950">
    <property type="term" value="P:response to stress"/>
    <property type="evidence" value="ECO:0007669"/>
    <property type="project" value="UniProtKB-ARBA"/>
</dbReference>
<dbReference type="InterPro" id="IPR051681">
    <property type="entry name" value="Ser/Thr_Kinases-Pseudokinases"/>
</dbReference>
<evidence type="ECO:0000256" key="3">
    <source>
        <dbReference type="ARBA" id="ARBA00022741"/>
    </source>
</evidence>
<dbReference type="InterPro" id="IPR001245">
    <property type="entry name" value="Ser-Thr/Tyr_kinase_cat_dom"/>
</dbReference>
<feature type="compositionally biased region" description="Polar residues" evidence="7">
    <location>
        <begin position="13"/>
        <end position="22"/>
    </location>
</feature>
<reference evidence="9 10" key="1">
    <citation type="journal article" date="2018" name="Nat. Ecol. Evol.">
        <title>Genomic signatures of mitonuclear coevolution across populations of Tigriopus californicus.</title>
        <authorList>
            <person name="Barreto F.S."/>
            <person name="Watson E.T."/>
            <person name="Lima T.G."/>
            <person name="Willett C.S."/>
            <person name="Edmands S."/>
            <person name="Li W."/>
            <person name="Burton R.S."/>
        </authorList>
    </citation>
    <scope>NUCLEOTIDE SEQUENCE [LARGE SCALE GENOMIC DNA]</scope>
    <source>
        <strain evidence="9 10">San Diego</strain>
    </source>
</reference>
<dbReference type="SMART" id="SM00220">
    <property type="entry name" value="S_TKc"/>
    <property type="match status" value="1"/>
</dbReference>
<dbReference type="GO" id="GO:0004674">
    <property type="term" value="F:protein serine/threonine kinase activity"/>
    <property type="evidence" value="ECO:0007669"/>
    <property type="project" value="UniProtKB-KW"/>
</dbReference>
<evidence type="ECO:0000256" key="7">
    <source>
        <dbReference type="SAM" id="MobiDB-lite"/>
    </source>
</evidence>
<dbReference type="SUPFAM" id="SSF56112">
    <property type="entry name" value="Protein kinase-like (PK-like)"/>
    <property type="match status" value="1"/>
</dbReference>
<keyword evidence="10" id="KW-1185">Reference proteome</keyword>
<dbReference type="InterPro" id="IPR008271">
    <property type="entry name" value="Ser/Thr_kinase_AS"/>
</dbReference>
<dbReference type="Gene3D" id="1.10.510.10">
    <property type="entry name" value="Transferase(Phosphotransferase) domain 1"/>
    <property type="match status" value="1"/>
</dbReference>
<dbReference type="GO" id="GO:0005524">
    <property type="term" value="F:ATP binding"/>
    <property type="evidence" value="ECO:0007669"/>
    <property type="project" value="UniProtKB-UniRule"/>
</dbReference>
<accession>A0A553NSN0</accession>
<dbReference type="InterPro" id="IPR000719">
    <property type="entry name" value="Prot_kinase_dom"/>
</dbReference>
<evidence type="ECO:0000313" key="9">
    <source>
        <dbReference type="EMBL" id="TRY68437.1"/>
    </source>
</evidence>
<gene>
    <name evidence="9" type="ORF">TCAL_01363</name>
</gene>
<evidence type="ECO:0000313" key="10">
    <source>
        <dbReference type="Proteomes" id="UP000318571"/>
    </source>
</evidence>
<keyword evidence="4" id="KW-0418">Kinase</keyword>
<dbReference type="PROSITE" id="PS50011">
    <property type="entry name" value="PROTEIN_KINASE_DOM"/>
    <property type="match status" value="1"/>
</dbReference>
<feature type="region of interest" description="Disordered" evidence="7">
    <location>
        <begin position="1"/>
        <end position="33"/>
    </location>
</feature>
<feature type="region of interest" description="Disordered" evidence="7">
    <location>
        <begin position="607"/>
        <end position="628"/>
    </location>
</feature>
<dbReference type="OrthoDB" id="4062651at2759"/>
<dbReference type="InterPro" id="IPR017441">
    <property type="entry name" value="Protein_kinase_ATP_BS"/>
</dbReference>
<comment type="caution">
    <text evidence="9">The sequence shown here is derived from an EMBL/GenBank/DDBJ whole genome shotgun (WGS) entry which is preliminary data.</text>
</comment>
<feature type="region of interest" description="Disordered" evidence="7">
    <location>
        <begin position="513"/>
        <end position="551"/>
    </location>
</feature>
<feature type="compositionally biased region" description="Polar residues" evidence="7">
    <location>
        <begin position="93"/>
        <end position="102"/>
    </location>
</feature>
<dbReference type="AlphaFoldDB" id="A0A553NSN0"/>
<dbReference type="InterPro" id="IPR011009">
    <property type="entry name" value="Kinase-like_dom_sf"/>
</dbReference>
<feature type="region of interest" description="Disordered" evidence="7">
    <location>
        <begin position="93"/>
        <end position="127"/>
    </location>
</feature>
<feature type="compositionally biased region" description="Pro residues" evidence="7">
    <location>
        <begin position="517"/>
        <end position="526"/>
    </location>
</feature>
<evidence type="ECO:0000259" key="8">
    <source>
        <dbReference type="PROSITE" id="PS50011"/>
    </source>
</evidence>
<protein>
    <recommendedName>
        <fullName evidence="8">Protein kinase domain-containing protein</fullName>
    </recommendedName>
</protein>
<dbReference type="PROSITE" id="PS00108">
    <property type="entry name" value="PROTEIN_KINASE_ST"/>
    <property type="match status" value="1"/>
</dbReference>
<keyword evidence="1" id="KW-0723">Serine/threonine-protein kinase</keyword>
<feature type="binding site" evidence="6">
    <location>
        <position position="273"/>
    </location>
    <ligand>
        <name>ATP</name>
        <dbReference type="ChEBI" id="CHEBI:30616"/>
    </ligand>
</feature>
<keyword evidence="2" id="KW-0808">Transferase</keyword>
<evidence type="ECO:0000256" key="5">
    <source>
        <dbReference type="ARBA" id="ARBA00022840"/>
    </source>
</evidence>
<dbReference type="PROSITE" id="PS00107">
    <property type="entry name" value="PROTEIN_KINASE_ATP"/>
    <property type="match status" value="1"/>
</dbReference>
<dbReference type="Pfam" id="PF07714">
    <property type="entry name" value="PK_Tyr_Ser-Thr"/>
    <property type="match status" value="1"/>
</dbReference>
<dbReference type="EMBL" id="VCGU01000010">
    <property type="protein sequence ID" value="TRY68437.1"/>
    <property type="molecule type" value="Genomic_DNA"/>
</dbReference>
<name>A0A553NSN0_TIGCA</name>
<dbReference type="PANTHER" id="PTHR44329">
    <property type="entry name" value="SERINE/THREONINE-PROTEIN KINASE TNNI3K-RELATED"/>
    <property type="match status" value="1"/>
</dbReference>
<evidence type="ECO:0000256" key="6">
    <source>
        <dbReference type="PROSITE-ProRule" id="PRU10141"/>
    </source>
</evidence>
<dbReference type="Proteomes" id="UP000318571">
    <property type="component" value="Chromosome 1"/>
</dbReference>
<dbReference type="PANTHER" id="PTHR44329:SF288">
    <property type="entry name" value="MITOGEN-ACTIVATED PROTEIN KINASE KINASE KINASE 20"/>
    <property type="match status" value="1"/>
</dbReference>
<sequence>MKSVAKGKKVSFSDESSSNVPTSGDFAKQVQDRLLGDPQKSTFEKKYFQNMLARIQSKTNSSKIPRRVKVDQETKHMNKFVNDVLNRTYPFTSANSGTSKSKISLLDRRKSRAVSPLGNPHQLRRSFSHNAIPDEDPLKVIGTKSFISSRSCSRPGTPENRTSRSREILQRLQSKLEETRSAIRRIPALRKMPMTQSLDEIGNLVLELDNNLDFVPGDLQSRITGSGTNQSSPLLGIHDLGGDISIDFDAKLGAGTFSKVYSADLLGSRVAVKIFNESQESIDVVQAAFDNELSMLGQVRHPNIIQMLGYCEPMAIVLEFMAGGTLQSHIQRHNYQWSKGEFFSFGKQILLALLYLHHLPNPIVHMDVKSSNLLLDSTCQKLKLSDFGFAKSLSHVNGTISLSAVKGTPAWMSPEVLNRQAVCTKSDIYSYGLVLLEIITRKKPYEGLTLQEVCEAVLSGKHPDVDPEVDSKVPGISPMVQLCWSSNRDLRPNTRQLFNDFLDLETKVNTQLTCPRVPSPPPMPPTPHEKPQQPQMMVHESPEGSPEKTLTPTRTFVRSFSVTNEELIRQRCSLRRTPSLPHNDLLTEGKDLGSVMKHAMIKRRDLFENDSSSMDDVSHSDSPWPLEN</sequence>
<organism evidence="9 10">
    <name type="scientific">Tigriopus californicus</name>
    <name type="common">Marine copepod</name>
    <dbReference type="NCBI Taxonomy" id="6832"/>
    <lineage>
        <taxon>Eukaryota</taxon>
        <taxon>Metazoa</taxon>
        <taxon>Ecdysozoa</taxon>
        <taxon>Arthropoda</taxon>
        <taxon>Crustacea</taxon>
        <taxon>Multicrustacea</taxon>
        <taxon>Hexanauplia</taxon>
        <taxon>Copepoda</taxon>
        <taxon>Harpacticoida</taxon>
        <taxon>Harpacticidae</taxon>
        <taxon>Tigriopus</taxon>
    </lineage>
</organism>
<dbReference type="STRING" id="6832.A0A553NSN0"/>
<evidence type="ECO:0000256" key="2">
    <source>
        <dbReference type="ARBA" id="ARBA00022679"/>
    </source>
</evidence>
<keyword evidence="3 6" id="KW-0547">Nucleotide-binding</keyword>
<proteinExistence type="predicted"/>